<dbReference type="InterPro" id="IPR002110">
    <property type="entry name" value="Ankyrin_rpt"/>
</dbReference>
<dbReference type="PROSITE" id="PS50297">
    <property type="entry name" value="ANK_REP_REGION"/>
    <property type="match status" value="3"/>
</dbReference>
<dbReference type="Proteomes" id="UP000001554">
    <property type="component" value="Chromosome 7"/>
</dbReference>
<keyword evidence="4" id="KW-0040">ANK repeat</keyword>
<dbReference type="PANTHER" id="PTHR24144:SF5">
    <property type="entry name" value="BTB DOMAIN-CONTAINING PROTEIN"/>
    <property type="match status" value="1"/>
</dbReference>
<evidence type="ECO:0000259" key="6">
    <source>
        <dbReference type="PROSITE" id="PS50865"/>
    </source>
</evidence>
<dbReference type="InterPro" id="IPR002893">
    <property type="entry name" value="Znf_MYND"/>
</dbReference>
<reference evidence="7" key="1">
    <citation type="journal article" date="2020" name="Nat. Ecol. Evol.">
        <title>Deeply conserved synteny resolves early events in vertebrate evolution.</title>
        <authorList>
            <person name="Simakov O."/>
            <person name="Marletaz F."/>
            <person name="Yue J.X."/>
            <person name="O'Connell B."/>
            <person name="Jenkins J."/>
            <person name="Brandt A."/>
            <person name="Calef R."/>
            <person name="Tung C.H."/>
            <person name="Huang T.K."/>
            <person name="Schmutz J."/>
            <person name="Satoh N."/>
            <person name="Yu J.K."/>
            <person name="Putnam N.H."/>
            <person name="Green R.E."/>
            <person name="Rokhsar D.S."/>
        </authorList>
    </citation>
    <scope>NUCLEOTIDE SEQUENCE [LARGE SCALE GENOMIC DNA]</scope>
    <source>
        <strain evidence="7">S238N-H82</strain>
    </source>
</reference>
<dbReference type="GO" id="GO:0008270">
    <property type="term" value="F:zinc ion binding"/>
    <property type="evidence" value="ECO:0007669"/>
    <property type="project" value="UniProtKB-KW"/>
</dbReference>
<dbReference type="Pfam" id="PF00023">
    <property type="entry name" value="Ank"/>
    <property type="match status" value="1"/>
</dbReference>
<feature type="repeat" description="ANK" evidence="4">
    <location>
        <begin position="69"/>
        <end position="101"/>
    </location>
</feature>
<evidence type="ECO:0000256" key="4">
    <source>
        <dbReference type="PROSITE-ProRule" id="PRU00023"/>
    </source>
</evidence>
<evidence type="ECO:0000256" key="5">
    <source>
        <dbReference type="PROSITE-ProRule" id="PRU00134"/>
    </source>
</evidence>
<dbReference type="PANTHER" id="PTHR24144">
    <property type="entry name" value="ANKYRIN REPEAT DOMAIN-CONTAINING PROTEIN 49"/>
    <property type="match status" value="1"/>
</dbReference>
<dbReference type="Pfam" id="PF01753">
    <property type="entry name" value="zf-MYND"/>
    <property type="match status" value="1"/>
</dbReference>
<dbReference type="Pfam" id="PF12796">
    <property type="entry name" value="Ank_2"/>
    <property type="match status" value="1"/>
</dbReference>
<sequence length="266" mass="29582">MLLQFKLRQHTSKVRQHMCSVSYKMARNEGNVNVRLVQAAIRGSLRDVEAALKAGADIDFDLRYSDKASTGTALFIACQRGHVDIVKLLLREGASVAKRSALSHAPLHIAAFNGETEVVELLVQHGATLDIRDNRQHTPLVHACIFNHVDTVRLLLKLGANPDLREAGSLDECEEESLKIVEEAMKTKLLRCCNPKCGKPGYRKTGTLKLCGRCKLTRYCSRDCQKQHWSVGHKKCCGHDAYTGERPDSFENIMASVFSPIQVNDG</sequence>
<protein>
    <submittedName>
        <fullName evidence="8">Protein fem-1 homolog A-like</fullName>
    </submittedName>
</protein>
<gene>
    <name evidence="8" type="primary">LOC118419680</name>
</gene>
<feature type="repeat" description="ANK" evidence="4">
    <location>
        <begin position="102"/>
        <end position="134"/>
    </location>
</feature>
<keyword evidence="7" id="KW-1185">Reference proteome</keyword>
<dbReference type="SMART" id="SM00248">
    <property type="entry name" value="ANK"/>
    <property type="match status" value="3"/>
</dbReference>
<evidence type="ECO:0000256" key="1">
    <source>
        <dbReference type="ARBA" id="ARBA00022723"/>
    </source>
</evidence>
<dbReference type="GeneID" id="118419680"/>
<evidence type="ECO:0000256" key="3">
    <source>
        <dbReference type="ARBA" id="ARBA00022833"/>
    </source>
</evidence>
<reference evidence="8" key="2">
    <citation type="submission" date="2025-08" db="UniProtKB">
        <authorList>
            <consortium name="RefSeq"/>
        </authorList>
    </citation>
    <scope>IDENTIFICATION</scope>
    <source>
        <strain evidence="8">S238N-H82</strain>
        <tissue evidence="8">Testes</tissue>
    </source>
</reference>
<dbReference type="SUPFAM" id="SSF48403">
    <property type="entry name" value="Ankyrin repeat"/>
    <property type="match status" value="1"/>
</dbReference>
<dbReference type="PROSITE" id="PS50088">
    <property type="entry name" value="ANK_REPEAT"/>
    <property type="match status" value="3"/>
</dbReference>
<keyword evidence="1" id="KW-0479">Metal-binding</keyword>
<dbReference type="OrthoDB" id="10071127at2759"/>
<dbReference type="KEGG" id="bfo:118419680"/>
<name>A0A9J7LGL5_BRAFL</name>
<organism evidence="7 8">
    <name type="scientific">Branchiostoma floridae</name>
    <name type="common">Florida lancelet</name>
    <name type="synonym">Amphioxus</name>
    <dbReference type="NCBI Taxonomy" id="7739"/>
    <lineage>
        <taxon>Eukaryota</taxon>
        <taxon>Metazoa</taxon>
        <taxon>Chordata</taxon>
        <taxon>Cephalochordata</taxon>
        <taxon>Leptocardii</taxon>
        <taxon>Amphioxiformes</taxon>
        <taxon>Branchiostomatidae</taxon>
        <taxon>Branchiostoma</taxon>
    </lineage>
</organism>
<feature type="repeat" description="ANK" evidence="4">
    <location>
        <begin position="135"/>
        <end position="167"/>
    </location>
</feature>
<dbReference type="RefSeq" id="XP_035682092.1">
    <property type="nucleotide sequence ID" value="XM_035826199.1"/>
</dbReference>
<proteinExistence type="predicted"/>
<dbReference type="InterPro" id="IPR036770">
    <property type="entry name" value="Ankyrin_rpt-contain_sf"/>
</dbReference>
<dbReference type="Gene3D" id="1.25.40.20">
    <property type="entry name" value="Ankyrin repeat-containing domain"/>
    <property type="match status" value="2"/>
</dbReference>
<dbReference type="PROSITE" id="PS50865">
    <property type="entry name" value="ZF_MYND_2"/>
    <property type="match status" value="1"/>
</dbReference>
<dbReference type="Gene3D" id="6.10.140.2220">
    <property type="match status" value="1"/>
</dbReference>
<dbReference type="AlphaFoldDB" id="A0A9J7LGL5"/>
<evidence type="ECO:0000256" key="2">
    <source>
        <dbReference type="ARBA" id="ARBA00022771"/>
    </source>
</evidence>
<keyword evidence="3" id="KW-0862">Zinc</keyword>
<evidence type="ECO:0000313" key="7">
    <source>
        <dbReference type="Proteomes" id="UP000001554"/>
    </source>
</evidence>
<feature type="domain" description="MYND-type" evidence="6">
    <location>
        <begin position="194"/>
        <end position="237"/>
    </location>
</feature>
<dbReference type="SUPFAM" id="SSF144232">
    <property type="entry name" value="HIT/MYND zinc finger-like"/>
    <property type="match status" value="1"/>
</dbReference>
<keyword evidence="2 5" id="KW-0863">Zinc-finger</keyword>
<dbReference type="PRINTS" id="PR01415">
    <property type="entry name" value="ANKYRIN"/>
</dbReference>
<accession>A0A9J7LGL5</accession>
<evidence type="ECO:0000313" key="8">
    <source>
        <dbReference type="RefSeq" id="XP_035682092.1"/>
    </source>
</evidence>